<dbReference type="Pfam" id="PF04471">
    <property type="entry name" value="Mrr_cat"/>
    <property type="match status" value="1"/>
</dbReference>
<organism evidence="4 5">
    <name type="scientific">Gordonia otitidis (strain DSM 44809 / CCUG 52243 / JCM 12355 / NBRC 100426 / IFM 10032)</name>
    <dbReference type="NCBI Taxonomy" id="1108044"/>
    <lineage>
        <taxon>Bacteria</taxon>
        <taxon>Bacillati</taxon>
        <taxon>Actinomycetota</taxon>
        <taxon>Actinomycetes</taxon>
        <taxon>Mycobacteriales</taxon>
        <taxon>Gordoniaceae</taxon>
        <taxon>Gordonia</taxon>
    </lineage>
</organism>
<comment type="caution">
    <text evidence="4">The sequence shown here is derived from an EMBL/GenBank/DDBJ whole genome shotgun (WGS) entry which is preliminary data.</text>
</comment>
<name>H5TU33_GORO1</name>
<protein>
    <recommendedName>
        <fullName evidence="3">Restriction endonuclease type IV Mrr domain-containing protein</fullName>
    </recommendedName>
</protein>
<accession>H5TU33</accession>
<dbReference type="GO" id="GO:0009307">
    <property type="term" value="P:DNA restriction-modification system"/>
    <property type="evidence" value="ECO:0007669"/>
    <property type="project" value="InterPro"/>
</dbReference>
<dbReference type="STRING" id="1108044.GOOTI_251_00140"/>
<evidence type="ECO:0000259" key="3">
    <source>
        <dbReference type="Pfam" id="PF04471"/>
    </source>
</evidence>
<gene>
    <name evidence="4" type="ORF">GOOTI_251_00140</name>
</gene>
<dbReference type="SUPFAM" id="SSF52980">
    <property type="entry name" value="Restriction endonuclease-like"/>
    <property type="match status" value="1"/>
</dbReference>
<dbReference type="InterPro" id="IPR007560">
    <property type="entry name" value="Restrct_endonuc_IV_Mrr"/>
</dbReference>
<feature type="region of interest" description="Disordered" evidence="1">
    <location>
        <begin position="1"/>
        <end position="20"/>
    </location>
</feature>
<dbReference type="OrthoDB" id="3764233at2"/>
<keyword evidence="2" id="KW-0472">Membrane</keyword>
<proteinExistence type="predicted"/>
<feature type="transmembrane region" description="Helical" evidence="2">
    <location>
        <begin position="188"/>
        <end position="213"/>
    </location>
</feature>
<evidence type="ECO:0000256" key="1">
    <source>
        <dbReference type="SAM" id="MobiDB-lite"/>
    </source>
</evidence>
<dbReference type="GO" id="GO:0004519">
    <property type="term" value="F:endonuclease activity"/>
    <property type="evidence" value="ECO:0007669"/>
    <property type="project" value="InterPro"/>
</dbReference>
<reference evidence="4" key="1">
    <citation type="submission" date="2012-02" db="EMBL/GenBank/DDBJ databases">
        <title>Whole genome shotgun sequence of Gordonia otitidis NBRC 100426.</title>
        <authorList>
            <person name="Yoshida I."/>
            <person name="Hosoyama A."/>
            <person name="Tsuchikane K."/>
            <person name="Katsumata H."/>
            <person name="Yamazaki S."/>
            <person name="Fujita N."/>
        </authorList>
    </citation>
    <scope>NUCLEOTIDE SEQUENCE [LARGE SCALE GENOMIC DNA]</scope>
    <source>
        <strain evidence="4">NBRC 100426</strain>
    </source>
</reference>
<feature type="domain" description="Restriction endonuclease type IV Mrr" evidence="3">
    <location>
        <begin position="42"/>
        <end position="139"/>
    </location>
</feature>
<dbReference type="GO" id="GO:0003677">
    <property type="term" value="F:DNA binding"/>
    <property type="evidence" value="ECO:0007669"/>
    <property type="project" value="InterPro"/>
</dbReference>
<keyword evidence="5" id="KW-1185">Reference proteome</keyword>
<feature type="transmembrane region" description="Helical" evidence="2">
    <location>
        <begin position="225"/>
        <end position="246"/>
    </location>
</feature>
<dbReference type="RefSeq" id="WP_007241148.1">
    <property type="nucleotide sequence ID" value="NZ_BAFB01000251.1"/>
</dbReference>
<dbReference type="InterPro" id="IPR011335">
    <property type="entry name" value="Restrct_endonuc-II-like"/>
</dbReference>
<dbReference type="Proteomes" id="UP000005038">
    <property type="component" value="Unassembled WGS sequence"/>
</dbReference>
<sequence length="250" mass="27356">MVTDASASGEEFTETAGAGSETPIIDAVVAHIPGVSRELQQEAKEAEERAAKIMRDIGFSDAKRSRTGPDRGVDVTATGAIAQVKWHSKQIPRTTTQEFAGAWLHRQRTWKRNEKMFFFSKGGYSRFATQYADDIGMVLFVFTKGGKITPANKHARAYQKKYPSVVAKAQSPSRPTKESPWRNVFENVLTLFLTVVLPLAMLAVGVFLTYVGIDRLLSGSTAAGIASLVGGLLLFALLVAAGWWVFRSEK</sequence>
<keyword evidence="2" id="KW-1133">Transmembrane helix</keyword>
<dbReference type="AlphaFoldDB" id="H5TU33"/>
<evidence type="ECO:0000313" key="4">
    <source>
        <dbReference type="EMBL" id="GAB36991.1"/>
    </source>
</evidence>
<keyword evidence="2" id="KW-0812">Transmembrane</keyword>
<dbReference type="EMBL" id="BAFB01000251">
    <property type="protein sequence ID" value="GAB36991.1"/>
    <property type="molecule type" value="Genomic_DNA"/>
</dbReference>
<evidence type="ECO:0000256" key="2">
    <source>
        <dbReference type="SAM" id="Phobius"/>
    </source>
</evidence>
<evidence type="ECO:0000313" key="5">
    <source>
        <dbReference type="Proteomes" id="UP000005038"/>
    </source>
</evidence>